<feature type="compositionally biased region" description="Polar residues" evidence="1">
    <location>
        <begin position="292"/>
        <end position="307"/>
    </location>
</feature>
<dbReference type="PANTHER" id="PTHR40590:SF1">
    <property type="entry name" value="CYTOPLASMIC PROTEIN"/>
    <property type="match status" value="1"/>
</dbReference>
<feature type="region of interest" description="Disordered" evidence="1">
    <location>
        <begin position="284"/>
        <end position="307"/>
    </location>
</feature>
<evidence type="ECO:0000256" key="2">
    <source>
        <dbReference type="SAM" id="SignalP"/>
    </source>
</evidence>
<feature type="signal peptide" evidence="2">
    <location>
        <begin position="1"/>
        <end position="22"/>
    </location>
</feature>
<dbReference type="InterPro" id="IPR047111">
    <property type="entry name" value="YbaP-like"/>
</dbReference>
<feature type="chain" id="PRO_5001629796" description="Polysaccharide biosynthesis protein GumN" evidence="2">
    <location>
        <begin position="23"/>
        <end position="307"/>
    </location>
</feature>
<accession>A0A066RZ21</accession>
<dbReference type="OrthoDB" id="357294at2"/>
<dbReference type="CDD" id="cd14789">
    <property type="entry name" value="Tiki"/>
    <property type="match status" value="1"/>
</dbReference>
<keyword evidence="4" id="KW-1185">Reference proteome</keyword>
<protein>
    <recommendedName>
        <fullName evidence="5">Polysaccharide biosynthesis protein GumN</fullName>
    </recommendedName>
</protein>
<dbReference type="InterPro" id="IPR002816">
    <property type="entry name" value="TraB/PrgY/GumN_fam"/>
</dbReference>
<reference evidence="3 4" key="1">
    <citation type="submission" date="2014-04" db="EMBL/GenBank/DDBJ databases">
        <title>Draft genome sequence of Photobacterium halotolerans S2753: a solonamide, ngercheumicin and holomycin producer.</title>
        <authorList>
            <person name="Machado H.R."/>
            <person name="Gram L."/>
        </authorList>
    </citation>
    <scope>NUCLEOTIDE SEQUENCE [LARGE SCALE GENOMIC DNA]</scope>
    <source>
        <strain evidence="3 4">S2753</strain>
    </source>
</reference>
<evidence type="ECO:0000256" key="1">
    <source>
        <dbReference type="SAM" id="MobiDB-lite"/>
    </source>
</evidence>
<evidence type="ECO:0008006" key="5">
    <source>
        <dbReference type="Google" id="ProtNLM"/>
    </source>
</evidence>
<dbReference type="AlphaFoldDB" id="A0A066RZ21"/>
<dbReference type="STRING" id="1654360.EA58_01815"/>
<organism evidence="3 4">
    <name type="scientific">Photobacterium galatheae</name>
    <dbReference type="NCBI Taxonomy" id="1654360"/>
    <lineage>
        <taxon>Bacteria</taxon>
        <taxon>Pseudomonadati</taxon>
        <taxon>Pseudomonadota</taxon>
        <taxon>Gammaproteobacteria</taxon>
        <taxon>Vibrionales</taxon>
        <taxon>Vibrionaceae</taxon>
        <taxon>Photobacterium</taxon>
    </lineage>
</organism>
<keyword evidence="2" id="KW-0732">Signal</keyword>
<dbReference type="RefSeq" id="WP_051641844.1">
    <property type="nucleotide sequence ID" value="NZ_JAGSGC010000002.1"/>
</dbReference>
<proteinExistence type="predicted"/>
<dbReference type="EMBL" id="JMIB01000004">
    <property type="protein sequence ID" value="KDM92947.1"/>
    <property type="molecule type" value="Genomic_DNA"/>
</dbReference>
<dbReference type="PANTHER" id="PTHR40590">
    <property type="entry name" value="CYTOPLASMIC PROTEIN-RELATED"/>
    <property type="match status" value="1"/>
</dbReference>
<dbReference type="Pfam" id="PF01963">
    <property type="entry name" value="TraB_PrgY_gumN"/>
    <property type="match status" value="1"/>
</dbReference>
<evidence type="ECO:0000313" key="3">
    <source>
        <dbReference type="EMBL" id="KDM92947.1"/>
    </source>
</evidence>
<dbReference type="Proteomes" id="UP000027192">
    <property type="component" value="Unassembled WGS sequence"/>
</dbReference>
<sequence length="307" mass="34478">MFKSLLTKASILLTFFSASASAEPQVWLATDHQRQFVLMGSIHLGNDALYPLPTAFTRYWPEANGLILEANIQKKFEMPAFDAANTTRHLLPPKDIRTLRTLADQYRLSPYSLLENPPWLTAMQLQMAQSLAFGLSPEKGIDQVVFAQAQQKHVPVYELEGIETQFRLLSNLPDHGLNLLQTTLNEWLLLEDELRCLLKAWQQGNGTVLTELSHQIALSDDTEQHLLTRRNQAWASQLTRSPQYQKGTFLVVVGAYHMIGEDGLPALLKQQGFNVRQLNGSQPAQCEPASLQRANTSENSGTKKTVQ</sequence>
<gene>
    <name evidence="3" type="ORF">EA58_01815</name>
</gene>
<evidence type="ECO:0000313" key="4">
    <source>
        <dbReference type="Proteomes" id="UP000027192"/>
    </source>
</evidence>
<comment type="caution">
    <text evidence="3">The sequence shown here is derived from an EMBL/GenBank/DDBJ whole genome shotgun (WGS) entry which is preliminary data.</text>
</comment>
<name>A0A066RZ21_9GAMM</name>